<accession>A0A8H4W2E8</accession>
<reference evidence="2 3" key="1">
    <citation type="submission" date="2020-03" db="EMBL/GenBank/DDBJ databases">
        <title>Draft Genome Sequence of Cudoniella acicularis.</title>
        <authorList>
            <person name="Buettner E."/>
            <person name="Kellner H."/>
        </authorList>
    </citation>
    <scope>NUCLEOTIDE SEQUENCE [LARGE SCALE GENOMIC DNA]</scope>
    <source>
        <strain evidence="2 3">DSM 108380</strain>
    </source>
</reference>
<sequence length="345" mass="40052">MEGNTPRNHALVAPPRTPRENLIHAIKQQRKGLRSDRIHREFTIRFDLHARKVKIKEQGAAERKQQDDQYARDREARESCFWKARRDLEAAYKKTGSFGNPTRKIIGKFGNPIRKKSTKALNEEARKKEFETSLQLSTNLDKALDERNSKVAQLLHREEDLSPDRHNTTPTRPTGTRRKGLCQPIRNPLHLEFHHRHIELRYRQRFGSARGSGRDCYKASFSADFWLSQLLALYNIDEKAFENPSSPQRLWQKSALKHLLGRAIIKYSLRDVDPVSKYDIKKLRLFDNGQLEVKNDLDIHYIFKSSLPFDDQGQRATDFGFCTIDPAKVLKLAYNPSIAAILVQQ</sequence>
<protein>
    <submittedName>
        <fullName evidence="2">Uncharacterized protein</fullName>
    </submittedName>
</protein>
<evidence type="ECO:0000313" key="3">
    <source>
        <dbReference type="Proteomes" id="UP000566819"/>
    </source>
</evidence>
<dbReference type="EMBL" id="JAAMPI010000482">
    <property type="protein sequence ID" value="KAF4631046.1"/>
    <property type="molecule type" value="Genomic_DNA"/>
</dbReference>
<name>A0A8H4W2E8_9HELO</name>
<proteinExistence type="predicted"/>
<organism evidence="2 3">
    <name type="scientific">Cudoniella acicularis</name>
    <dbReference type="NCBI Taxonomy" id="354080"/>
    <lineage>
        <taxon>Eukaryota</taxon>
        <taxon>Fungi</taxon>
        <taxon>Dikarya</taxon>
        <taxon>Ascomycota</taxon>
        <taxon>Pezizomycotina</taxon>
        <taxon>Leotiomycetes</taxon>
        <taxon>Helotiales</taxon>
        <taxon>Tricladiaceae</taxon>
        <taxon>Cudoniella</taxon>
    </lineage>
</organism>
<evidence type="ECO:0000256" key="1">
    <source>
        <dbReference type="SAM" id="MobiDB-lite"/>
    </source>
</evidence>
<feature type="region of interest" description="Disordered" evidence="1">
    <location>
        <begin position="158"/>
        <end position="181"/>
    </location>
</feature>
<dbReference type="Proteomes" id="UP000566819">
    <property type="component" value="Unassembled WGS sequence"/>
</dbReference>
<gene>
    <name evidence="2" type="ORF">G7Y89_g7085</name>
</gene>
<comment type="caution">
    <text evidence="2">The sequence shown here is derived from an EMBL/GenBank/DDBJ whole genome shotgun (WGS) entry which is preliminary data.</text>
</comment>
<dbReference type="AlphaFoldDB" id="A0A8H4W2E8"/>
<keyword evidence="3" id="KW-1185">Reference proteome</keyword>
<feature type="compositionally biased region" description="Basic and acidic residues" evidence="1">
    <location>
        <begin position="158"/>
        <end position="167"/>
    </location>
</feature>
<evidence type="ECO:0000313" key="2">
    <source>
        <dbReference type="EMBL" id="KAF4631046.1"/>
    </source>
</evidence>